<dbReference type="AlphaFoldDB" id="A0A939SJ48"/>
<dbReference type="Gene3D" id="3.90.79.10">
    <property type="entry name" value="Nucleoside Triphosphate Pyrophosphohydrolase"/>
    <property type="match status" value="1"/>
</dbReference>
<evidence type="ECO:0000313" key="3">
    <source>
        <dbReference type="EMBL" id="MBO1916029.1"/>
    </source>
</evidence>
<organism evidence="3 4">
    <name type="scientific">Providencia rettgeri</name>
    <dbReference type="NCBI Taxonomy" id="587"/>
    <lineage>
        <taxon>Bacteria</taxon>
        <taxon>Pseudomonadati</taxon>
        <taxon>Pseudomonadota</taxon>
        <taxon>Gammaproteobacteria</taxon>
        <taxon>Enterobacterales</taxon>
        <taxon>Morganellaceae</taxon>
        <taxon>Providencia</taxon>
    </lineage>
</organism>
<reference evidence="3" key="1">
    <citation type="submission" date="2021-03" db="EMBL/GenBank/DDBJ databases">
        <title>Molecular epidemiology and mechanisms of colistin and carbapenem resistance in Enterobacteriaceae from clinical isolates, the environment and porcine samples in Pretoria, South Africa.</title>
        <authorList>
            <person name="Bogoshi D."/>
            <person name="Mbelle N.M."/>
            <person name="Naidoo V."/>
            <person name="Osei Sekyere J."/>
        </authorList>
    </citation>
    <scope>NUCLEOTIDE SEQUENCE</scope>
    <source>
        <strain evidence="3">C052</strain>
    </source>
</reference>
<dbReference type="SUPFAM" id="SSF55811">
    <property type="entry name" value="Nudix"/>
    <property type="match status" value="1"/>
</dbReference>
<name>A0A939SJ48_PRORE</name>
<evidence type="ECO:0000256" key="1">
    <source>
        <dbReference type="ARBA" id="ARBA00001946"/>
    </source>
</evidence>
<evidence type="ECO:0000313" key="4">
    <source>
        <dbReference type="Proteomes" id="UP000664477"/>
    </source>
</evidence>
<feature type="domain" description="Nudix hydrolase" evidence="2">
    <location>
        <begin position="8"/>
        <end position="32"/>
    </location>
</feature>
<protein>
    <submittedName>
        <fullName evidence="3">NUDIX domain-containing protein</fullName>
    </submittedName>
</protein>
<accession>A0A939SJ48</accession>
<dbReference type="InterPro" id="IPR000086">
    <property type="entry name" value="NUDIX_hydrolase_dom"/>
</dbReference>
<dbReference type="Proteomes" id="UP000664477">
    <property type="component" value="Unassembled WGS sequence"/>
</dbReference>
<dbReference type="GO" id="GO:0003824">
    <property type="term" value="F:catalytic activity"/>
    <property type="evidence" value="ECO:0007669"/>
    <property type="project" value="UniProtKB-ARBA"/>
</dbReference>
<dbReference type="Pfam" id="PF00293">
    <property type="entry name" value="NUDIX"/>
    <property type="match status" value="1"/>
</dbReference>
<comment type="caution">
    <text evidence="3">The sequence shown here is derived from an EMBL/GenBank/DDBJ whole genome shotgun (WGS) entry which is preliminary data.</text>
</comment>
<gene>
    <name evidence="3" type="ORF">J4727_05985</name>
</gene>
<evidence type="ECO:0000259" key="2">
    <source>
        <dbReference type="Pfam" id="PF00293"/>
    </source>
</evidence>
<dbReference type="InterPro" id="IPR015797">
    <property type="entry name" value="NUDIX_hydrolase-like_dom_sf"/>
</dbReference>
<proteinExistence type="predicted"/>
<sequence length="44" mass="5230">MAISDRKFEPDEKPYETACREIKEETGFEVEQNQLQDLVAQYHL</sequence>
<dbReference type="EMBL" id="JAGETQ010000020">
    <property type="protein sequence ID" value="MBO1916029.1"/>
    <property type="molecule type" value="Genomic_DNA"/>
</dbReference>
<comment type="cofactor">
    <cofactor evidence="1">
        <name>Mg(2+)</name>
        <dbReference type="ChEBI" id="CHEBI:18420"/>
    </cofactor>
</comment>